<dbReference type="EMBL" id="JAUEPT010000204">
    <property type="protein sequence ID" value="KAK0429849.1"/>
    <property type="molecule type" value="Genomic_DNA"/>
</dbReference>
<evidence type="ECO:0000313" key="3">
    <source>
        <dbReference type="Proteomes" id="UP001175226"/>
    </source>
</evidence>
<comment type="caution">
    <text evidence="2">The sequence shown here is derived from an EMBL/GenBank/DDBJ whole genome shotgun (WGS) entry which is preliminary data.</text>
</comment>
<keyword evidence="1" id="KW-0732">Signal</keyword>
<organism evidence="2 3">
    <name type="scientific">Armillaria borealis</name>
    <dbReference type="NCBI Taxonomy" id="47425"/>
    <lineage>
        <taxon>Eukaryota</taxon>
        <taxon>Fungi</taxon>
        <taxon>Dikarya</taxon>
        <taxon>Basidiomycota</taxon>
        <taxon>Agaricomycotina</taxon>
        <taxon>Agaricomycetes</taxon>
        <taxon>Agaricomycetidae</taxon>
        <taxon>Agaricales</taxon>
        <taxon>Marasmiineae</taxon>
        <taxon>Physalacriaceae</taxon>
        <taxon>Armillaria</taxon>
    </lineage>
</organism>
<dbReference type="AlphaFoldDB" id="A0AA39IVB7"/>
<accession>A0AA39IVB7</accession>
<dbReference type="Proteomes" id="UP001175226">
    <property type="component" value="Unassembled WGS sequence"/>
</dbReference>
<sequence length="128" mass="14627">MFLPSLRVLLLFICIAAAQQYNAASASANIGWQSFPDMIDATWDSKRSLSRWPKWLSDMPPLGYQPRRMTSQCIAGSKIQDLPADRPWPNDECESFEQIQVRIRTWIPRICNCVFLEGKVSSRDTTST</sequence>
<protein>
    <submittedName>
        <fullName evidence="2">Uncharacterized protein</fullName>
    </submittedName>
</protein>
<reference evidence="2" key="1">
    <citation type="submission" date="2023-06" db="EMBL/GenBank/DDBJ databases">
        <authorList>
            <consortium name="Lawrence Berkeley National Laboratory"/>
            <person name="Ahrendt S."/>
            <person name="Sahu N."/>
            <person name="Indic B."/>
            <person name="Wong-Bajracharya J."/>
            <person name="Merenyi Z."/>
            <person name="Ke H.-M."/>
            <person name="Monk M."/>
            <person name="Kocsube S."/>
            <person name="Drula E."/>
            <person name="Lipzen A."/>
            <person name="Balint B."/>
            <person name="Henrissat B."/>
            <person name="Andreopoulos B."/>
            <person name="Martin F.M."/>
            <person name="Harder C.B."/>
            <person name="Rigling D."/>
            <person name="Ford K.L."/>
            <person name="Foster G.D."/>
            <person name="Pangilinan J."/>
            <person name="Papanicolaou A."/>
            <person name="Barry K."/>
            <person name="LaButti K."/>
            <person name="Viragh M."/>
            <person name="Koriabine M."/>
            <person name="Yan M."/>
            <person name="Riley R."/>
            <person name="Champramary S."/>
            <person name="Plett K.L."/>
            <person name="Tsai I.J."/>
            <person name="Slot J."/>
            <person name="Sipos G."/>
            <person name="Plett J."/>
            <person name="Nagy L.G."/>
            <person name="Grigoriev I.V."/>
        </authorList>
    </citation>
    <scope>NUCLEOTIDE SEQUENCE</scope>
    <source>
        <strain evidence="2">FPL87.14</strain>
    </source>
</reference>
<keyword evidence="3" id="KW-1185">Reference proteome</keyword>
<proteinExistence type="predicted"/>
<evidence type="ECO:0000313" key="2">
    <source>
        <dbReference type="EMBL" id="KAK0429849.1"/>
    </source>
</evidence>
<name>A0AA39IVB7_9AGAR</name>
<feature type="chain" id="PRO_5041393183" evidence="1">
    <location>
        <begin position="19"/>
        <end position="128"/>
    </location>
</feature>
<feature type="signal peptide" evidence="1">
    <location>
        <begin position="1"/>
        <end position="18"/>
    </location>
</feature>
<evidence type="ECO:0000256" key="1">
    <source>
        <dbReference type="SAM" id="SignalP"/>
    </source>
</evidence>
<gene>
    <name evidence="2" type="ORF">EV421DRAFT_502652</name>
</gene>